<accession>A0AAU9JJ60</accession>
<dbReference type="InterPro" id="IPR011993">
    <property type="entry name" value="PH-like_dom_sf"/>
</dbReference>
<dbReference type="PROSITE" id="PS50003">
    <property type="entry name" value="PH_DOMAIN"/>
    <property type="match status" value="1"/>
</dbReference>
<evidence type="ECO:0000313" key="3">
    <source>
        <dbReference type="EMBL" id="CAG9325137.1"/>
    </source>
</evidence>
<proteinExistence type="predicted"/>
<dbReference type="Proteomes" id="UP001162131">
    <property type="component" value="Unassembled WGS sequence"/>
</dbReference>
<evidence type="ECO:0000256" key="1">
    <source>
        <dbReference type="SAM" id="MobiDB-lite"/>
    </source>
</evidence>
<evidence type="ECO:0000259" key="2">
    <source>
        <dbReference type="PROSITE" id="PS50003"/>
    </source>
</evidence>
<dbReference type="EMBL" id="CAJZBQ010000037">
    <property type="protein sequence ID" value="CAG9325137.1"/>
    <property type="molecule type" value="Genomic_DNA"/>
</dbReference>
<evidence type="ECO:0000313" key="4">
    <source>
        <dbReference type="Proteomes" id="UP001162131"/>
    </source>
</evidence>
<feature type="compositionally biased region" description="Low complexity" evidence="1">
    <location>
        <begin position="541"/>
        <end position="554"/>
    </location>
</feature>
<dbReference type="SMART" id="SM00233">
    <property type="entry name" value="PH"/>
    <property type="match status" value="1"/>
</dbReference>
<dbReference type="Pfam" id="PF00169">
    <property type="entry name" value="PH"/>
    <property type="match status" value="1"/>
</dbReference>
<feature type="region of interest" description="Disordered" evidence="1">
    <location>
        <begin position="537"/>
        <end position="563"/>
    </location>
</feature>
<feature type="compositionally biased region" description="Polar residues" evidence="1">
    <location>
        <begin position="440"/>
        <end position="456"/>
    </location>
</feature>
<feature type="region of interest" description="Disordered" evidence="1">
    <location>
        <begin position="440"/>
        <end position="460"/>
    </location>
</feature>
<dbReference type="InterPro" id="IPR001849">
    <property type="entry name" value="PH_domain"/>
</dbReference>
<keyword evidence="4" id="KW-1185">Reference proteome</keyword>
<organism evidence="3 4">
    <name type="scientific">Blepharisma stoltei</name>
    <dbReference type="NCBI Taxonomy" id="1481888"/>
    <lineage>
        <taxon>Eukaryota</taxon>
        <taxon>Sar</taxon>
        <taxon>Alveolata</taxon>
        <taxon>Ciliophora</taxon>
        <taxon>Postciliodesmatophora</taxon>
        <taxon>Heterotrichea</taxon>
        <taxon>Heterotrichida</taxon>
        <taxon>Blepharismidae</taxon>
        <taxon>Blepharisma</taxon>
    </lineage>
</organism>
<sequence length="635" mass="73690">MDSSYKGPMVLQSYFKKLKKGRKIGWFISKFTKRWFVLDMIRGNFYYTENHSKANPDKVYKLKEIGDLEENPKSVERCDWKFPFIIYAIDRKYVLHAETSSIRDDWCAAIRWVIKKNQMPRIQSKKNGENKINVSLDLSYREIEKEKPIEGHENEEEILVENQSKTYQIITTKIKNMPNMKTFKIINAKETNPLSNKKQNWIEGENNKEDLENKMVIDNMVDKVKEVKQEEDDEAKLTDRQSYHITHNDIFNHPSTIEDFQSAHINFSQNYEDTRHRRAFISTQKELYSDYKNGSFTNTQIFEDKSHVEDLESSTLSKISVPSNIIKDKDVEFDQKALKSNYTKNQSQVNTASFQHHRKVAEIIVDPVQQFTPKAAPPAYSNSAPIKENKSNLEHTEYLSRLSNIKPVSTGRSPNAIRRLRNTANRQKIENISLDLSTNSINSPNRSVFNNTQPNISPKLDASFENIGEENNNSRLESQDSAPSSPKKYNKKLLKGKFIYKKSSQPSPTYKDVLVKNSAFQNEIDDANSREKMLLNINRQSSRSSSESRGESPSILESKLNPPIREVSRSKKKIKTVLVEPSTAKVRDSIINELYQPIKPITQVKPRLSSSFFSRQQSFNFETRKNEPTEESYIY</sequence>
<dbReference type="SUPFAM" id="SSF50729">
    <property type="entry name" value="PH domain-like"/>
    <property type="match status" value="1"/>
</dbReference>
<name>A0AAU9JJ60_9CILI</name>
<feature type="domain" description="PH" evidence="2">
    <location>
        <begin position="8"/>
        <end position="115"/>
    </location>
</feature>
<dbReference type="Gene3D" id="2.30.29.30">
    <property type="entry name" value="Pleckstrin-homology domain (PH domain)/Phosphotyrosine-binding domain (PTB)"/>
    <property type="match status" value="1"/>
</dbReference>
<dbReference type="AlphaFoldDB" id="A0AAU9JJ60"/>
<comment type="caution">
    <text evidence="3">The sequence shown here is derived from an EMBL/GenBank/DDBJ whole genome shotgun (WGS) entry which is preliminary data.</text>
</comment>
<gene>
    <name evidence="3" type="ORF">BSTOLATCC_MIC37883</name>
</gene>
<protein>
    <recommendedName>
        <fullName evidence="2">PH domain-containing protein</fullName>
    </recommendedName>
</protein>
<reference evidence="3" key="1">
    <citation type="submission" date="2021-09" db="EMBL/GenBank/DDBJ databases">
        <authorList>
            <consortium name="AG Swart"/>
            <person name="Singh M."/>
            <person name="Singh A."/>
            <person name="Seah K."/>
            <person name="Emmerich C."/>
        </authorList>
    </citation>
    <scope>NUCLEOTIDE SEQUENCE</scope>
    <source>
        <strain evidence="3">ATCC30299</strain>
    </source>
</reference>